<dbReference type="EMBL" id="MFJV01000001">
    <property type="protein sequence ID" value="OGG24072.1"/>
    <property type="molecule type" value="Genomic_DNA"/>
</dbReference>
<accession>A0A1F6AHX1</accession>
<reference evidence="2 3" key="1">
    <citation type="journal article" date="2016" name="Nat. Commun.">
        <title>Thousands of microbial genomes shed light on interconnected biogeochemical processes in an aquifer system.</title>
        <authorList>
            <person name="Anantharaman K."/>
            <person name="Brown C.T."/>
            <person name="Hug L.A."/>
            <person name="Sharon I."/>
            <person name="Castelle C.J."/>
            <person name="Probst A.J."/>
            <person name="Thomas B.C."/>
            <person name="Singh A."/>
            <person name="Wilkins M.J."/>
            <person name="Karaoz U."/>
            <person name="Brodie E.L."/>
            <person name="Williams K.H."/>
            <person name="Hubbard S.S."/>
            <person name="Banfield J.F."/>
        </authorList>
    </citation>
    <scope>NUCLEOTIDE SEQUENCE [LARGE SCALE GENOMIC DNA]</scope>
</reference>
<dbReference type="Proteomes" id="UP000178759">
    <property type="component" value="Unassembled WGS sequence"/>
</dbReference>
<dbReference type="AlphaFoldDB" id="A0A1F6AHX1"/>
<gene>
    <name evidence="2" type="ORF">A3A79_02650</name>
</gene>
<name>A0A1F6AHX1_9BACT</name>
<evidence type="ECO:0000313" key="2">
    <source>
        <dbReference type="EMBL" id="OGG24072.1"/>
    </source>
</evidence>
<dbReference type="Pfam" id="PF15919">
    <property type="entry name" value="HicB_lk_antitox"/>
    <property type="match status" value="1"/>
</dbReference>
<feature type="domain" description="HicB-like antitoxin of toxin-antitoxin system" evidence="1">
    <location>
        <begin position="13"/>
        <end position="66"/>
    </location>
</feature>
<dbReference type="InterPro" id="IPR031807">
    <property type="entry name" value="HicB-like"/>
</dbReference>
<dbReference type="Gene3D" id="3.30.160.250">
    <property type="match status" value="1"/>
</dbReference>
<dbReference type="InterPro" id="IPR035069">
    <property type="entry name" value="TTHA1013/TTHA0281-like"/>
</dbReference>
<organism evidence="2 3">
    <name type="scientific">Candidatus Gottesmanbacteria bacterium RIFCSPLOWO2_01_FULL_43_11b</name>
    <dbReference type="NCBI Taxonomy" id="1798392"/>
    <lineage>
        <taxon>Bacteria</taxon>
        <taxon>Candidatus Gottesmaniibacteriota</taxon>
    </lineage>
</organism>
<dbReference type="SUPFAM" id="SSF143100">
    <property type="entry name" value="TTHA1013/TTHA0281-like"/>
    <property type="match status" value="1"/>
</dbReference>
<evidence type="ECO:0000313" key="3">
    <source>
        <dbReference type="Proteomes" id="UP000178759"/>
    </source>
</evidence>
<proteinExistence type="predicted"/>
<comment type="caution">
    <text evidence="2">The sequence shown here is derived from an EMBL/GenBank/DDBJ whole genome shotgun (WGS) entry which is preliminary data.</text>
</comment>
<evidence type="ECO:0000259" key="1">
    <source>
        <dbReference type="Pfam" id="PF15919"/>
    </source>
</evidence>
<sequence length="102" mass="11103">MKLYKFTTVFIPEGDEPDAYYVDVPALPEVATGGDSLAEARFMAQDALELVVLSRLEEGESIPSDKKPRRVPKGAVVEEILITVAHEVKSSPLTPDVKATFA</sequence>
<protein>
    <recommendedName>
        <fullName evidence="1">HicB-like antitoxin of toxin-antitoxin system domain-containing protein</fullName>
    </recommendedName>
</protein>
<dbReference type="STRING" id="1798392.A3A79_02650"/>